<feature type="coiled-coil region" evidence="4">
    <location>
        <begin position="164"/>
        <end position="191"/>
    </location>
</feature>
<dbReference type="GO" id="GO:0046872">
    <property type="term" value="F:metal ion binding"/>
    <property type="evidence" value="ECO:0007669"/>
    <property type="project" value="InterPro"/>
</dbReference>
<evidence type="ECO:0000313" key="6">
    <source>
        <dbReference type="Proteomes" id="UP000019140"/>
    </source>
</evidence>
<name>W4LW15_9BACT</name>
<dbReference type="HOGENOM" id="CLU_016838_1_0_7"/>
<dbReference type="InterPro" id="IPR006127">
    <property type="entry name" value="ZnuA-like"/>
</dbReference>
<comment type="similarity">
    <text evidence="1">Belongs to the bacterial solute-binding protein 9 family.</text>
</comment>
<gene>
    <name evidence="5" type="ORF">ETSY2_36415</name>
</gene>
<proteinExistence type="inferred from homology"/>
<dbReference type="Gene3D" id="3.40.50.1980">
    <property type="entry name" value="Nitrogenase molybdenum iron protein domain"/>
    <property type="match status" value="2"/>
</dbReference>
<dbReference type="GO" id="GO:0030001">
    <property type="term" value="P:metal ion transport"/>
    <property type="evidence" value="ECO:0007669"/>
    <property type="project" value="InterPro"/>
</dbReference>
<keyword evidence="6" id="KW-1185">Reference proteome</keyword>
<dbReference type="PANTHER" id="PTHR42953:SF3">
    <property type="entry name" value="HIGH-AFFINITY ZINC UPTAKE SYSTEM PROTEIN ZNUA"/>
    <property type="match status" value="1"/>
</dbReference>
<keyword evidence="3" id="KW-0732">Signal</keyword>
<dbReference type="PANTHER" id="PTHR42953">
    <property type="entry name" value="HIGH-AFFINITY ZINC UPTAKE SYSTEM PROTEIN ZNUA-RELATED"/>
    <property type="match status" value="1"/>
</dbReference>
<evidence type="ECO:0000256" key="4">
    <source>
        <dbReference type="SAM" id="Coils"/>
    </source>
</evidence>
<keyword evidence="2" id="KW-0813">Transport</keyword>
<evidence type="ECO:0000256" key="3">
    <source>
        <dbReference type="ARBA" id="ARBA00022729"/>
    </source>
</evidence>
<dbReference type="InterPro" id="IPR050492">
    <property type="entry name" value="Bact_metal-bind_prot9"/>
</dbReference>
<evidence type="ECO:0008006" key="7">
    <source>
        <dbReference type="Google" id="ProtNLM"/>
    </source>
</evidence>
<keyword evidence="4" id="KW-0175">Coiled coil</keyword>
<dbReference type="SUPFAM" id="SSF53807">
    <property type="entry name" value="Helical backbone' metal receptor"/>
    <property type="match status" value="1"/>
</dbReference>
<protein>
    <recommendedName>
        <fullName evidence="7">Zinc ABC transporter substrate-binding protein</fullName>
    </recommendedName>
</protein>
<reference evidence="5 6" key="1">
    <citation type="journal article" date="2014" name="Nature">
        <title>An environmental bacterial taxon with a large and distinct metabolic repertoire.</title>
        <authorList>
            <person name="Wilson M.C."/>
            <person name="Mori T."/>
            <person name="Ruckert C."/>
            <person name="Uria A.R."/>
            <person name="Helf M.J."/>
            <person name="Takada K."/>
            <person name="Gernert C."/>
            <person name="Steffens U.A."/>
            <person name="Heycke N."/>
            <person name="Schmitt S."/>
            <person name="Rinke C."/>
            <person name="Helfrich E.J."/>
            <person name="Brachmann A.O."/>
            <person name="Gurgui C."/>
            <person name="Wakimoto T."/>
            <person name="Kracht M."/>
            <person name="Crusemann M."/>
            <person name="Hentschel U."/>
            <person name="Abe I."/>
            <person name="Matsunaga S."/>
            <person name="Kalinowski J."/>
            <person name="Takeyama H."/>
            <person name="Piel J."/>
        </authorList>
    </citation>
    <scope>NUCLEOTIDE SEQUENCE [LARGE SCALE GENOMIC DNA]</scope>
    <source>
        <strain evidence="6">TSY2</strain>
    </source>
</reference>
<dbReference type="Pfam" id="PF01297">
    <property type="entry name" value="ZnuA"/>
    <property type="match status" value="1"/>
</dbReference>
<dbReference type="Proteomes" id="UP000019140">
    <property type="component" value="Unassembled WGS sequence"/>
</dbReference>
<comment type="caution">
    <text evidence="5">The sequence shown here is derived from an EMBL/GenBank/DDBJ whole genome shotgun (WGS) entry which is preliminary data.</text>
</comment>
<evidence type="ECO:0000256" key="2">
    <source>
        <dbReference type="ARBA" id="ARBA00022448"/>
    </source>
</evidence>
<dbReference type="PATRIC" id="fig|1429439.4.peg.6152"/>
<accession>W4LW15</accession>
<dbReference type="EMBL" id="AZHX01001573">
    <property type="protein sequence ID" value="ETX01951.1"/>
    <property type="molecule type" value="Genomic_DNA"/>
</dbReference>
<evidence type="ECO:0000313" key="5">
    <source>
        <dbReference type="EMBL" id="ETX01951.1"/>
    </source>
</evidence>
<organism evidence="5 6">
    <name type="scientific">Candidatus Entotheonella gemina</name>
    <dbReference type="NCBI Taxonomy" id="1429439"/>
    <lineage>
        <taxon>Bacteria</taxon>
        <taxon>Pseudomonadati</taxon>
        <taxon>Nitrospinota/Tectimicrobiota group</taxon>
        <taxon>Candidatus Tectimicrobiota</taxon>
        <taxon>Candidatus Entotheonellia</taxon>
        <taxon>Candidatus Entotheonellales</taxon>
        <taxon>Candidatus Entotheonellaceae</taxon>
        <taxon>Candidatus Entotheonella</taxon>
    </lineage>
</organism>
<sequence>MFSTRLWLLIGLSLSFIWMTWTESQAKPAVYVVNYPLRYFTERIGAEYIQVVFPVPANEDPAFWKPDVKTIAAFQAADLIVINGATYAKWLKTASLPKAKIVNTSKGFKSDYIEIQDTVTHSHGLSGEHAHTGIAFTTWLDMQQAVQQAQAIMAALSRLQPAYKSAFEQHYTELEQDLLALDQRLNAIVAKQRTQPLVASHPVYQYLATRYGLNLQSVLWEPDIMPNDEQWQGLQSILKTHTAKWMLWEGSPLPASADKLQTLGVKSLVFAPCGNTPEQGDFLSVMQQNVENLQQAFQ</sequence>
<dbReference type="AlphaFoldDB" id="W4LW15"/>
<evidence type="ECO:0000256" key="1">
    <source>
        <dbReference type="ARBA" id="ARBA00011028"/>
    </source>
</evidence>